<feature type="signal peptide" evidence="1">
    <location>
        <begin position="1"/>
        <end position="21"/>
    </location>
</feature>
<sequence>MANYQTLVRLLVVVIIYPLMAECRTPADDHSEGRRHSSLRGNISCLRPCLWDTRHQQKRKTNSLYECIKQCEEGKAPRVSLEGENPRVSVRLRRKRRAEAGTVQTCHGVSTYTKNVGWPVPTKILHVDFQANYRYNVSWMPFEENTIKEHNWTHYSLFYKFRRDDVDEGHDVDCVLIPKNRTHWLLEYKPPRLSLQRTLTATKEYALAERIKTVESVLIRTQI</sequence>
<comment type="caution">
    <text evidence="2">The sequence shown here is derived from an EMBL/GenBank/DDBJ whole genome shotgun (WGS) entry which is preliminary data.</text>
</comment>
<keyword evidence="1" id="KW-0732">Signal</keyword>
<feature type="chain" id="PRO_5045470086" description="Secreted protein" evidence="1">
    <location>
        <begin position="22"/>
        <end position="223"/>
    </location>
</feature>
<gene>
    <name evidence="2" type="ORF">PEVE_00043304</name>
</gene>
<evidence type="ECO:0000313" key="2">
    <source>
        <dbReference type="EMBL" id="CAH3018460.1"/>
    </source>
</evidence>
<evidence type="ECO:0000256" key="1">
    <source>
        <dbReference type="SAM" id="SignalP"/>
    </source>
</evidence>
<organism evidence="2 3">
    <name type="scientific">Porites evermanni</name>
    <dbReference type="NCBI Taxonomy" id="104178"/>
    <lineage>
        <taxon>Eukaryota</taxon>
        <taxon>Metazoa</taxon>
        <taxon>Cnidaria</taxon>
        <taxon>Anthozoa</taxon>
        <taxon>Hexacorallia</taxon>
        <taxon>Scleractinia</taxon>
        <taxon>Fungiina</taxon>
        <taxon>Poritidae</taxon>
        <taxon>Porites</taxon>
    </lineage>
</organism>
<dbReference type="EMBL" id="CALNXI010000088">
    <property type="protein sequence ID" value="CAH3018460.1"/>
    <property type="molecule type" value="Genomic_DNA"/>
</dbReference>
<protein>
    <recommendedName>
        <fullName evidence="4">Secreted protein</fullName>
    </recommendedName>
</protein>
<reference evidence="2 3" key="1">
    <citation type="submission" date="2022-05" db="EMBL/GenBank/DDBJ databases">
        <authorList>
            <consortium name="Genoscope - CEA"/>
            <person name="William W."/>
        </authorList>
    </citation>
    <scope>NUCLEOTIDE SEQUENCE [LARGE SCALE GENOMIC DNA]</scope>
</reference>
<evidence type="ECO:0008006" key="4">
    <source>
        <dbReference type="Google" id="ProtNLM"/>
    </source>
</evidence>
<dbReference type="Proteomes" id="UP001159427">
    <property type="component" value="Unassembled WGS sequence"/>
</dbReference>
<proteinExistence type="predicted"/>
<keyword evidence="3" id="KW-1185">Reference proteome</keyword>
<evidence type="ECO:0000313" key="3">
    <source>
        <dbReference type="Proteomes" id="UP001159427"/>
    </source>
</evidence>
<name>A0ABN8LMS3_9CNID</name>
<accession>A0ABN8LMS3</accession>